<dbReference type="PANTHER" id="PTHR47765:SF2">
    <property type="entry name" value="EXONUCLEASE MUT-7 HOMOLOG"/>
    <property type="match status" value="1"/>
</dbReference>
<dbReference type="InterPro" id="IPR036397">
    <property type="entry name" value="RNaseH_sf"/>
</dbReference>
<dbReference type="PANTHER" id="PTHR47765">
    <property type="entry name" value="3'-5' EXONUCLEASE DOMAIN-CONTAINING PROTEIN"/>
    <property type="match status" value="1"/>
</dbReference>
<dbReference type="InterPro" id="IPR036754">
    <property type="entry name" value="YbaK/aa-tRNA-synt-asso_dom_sf"/>
</dbReference>
<dbReference type="Gene3D" id="3.30.420.10">
    <property type="entry name" value="Ribonuclease H-like superfamily/Ribonuclease H"/>
    <property type="match status" value="1"/>
</dbReference>
<dbReference type="Proteomes" id="UP000095751">
    <property type="component" value="Unassembled WGS sequence"/>
</dbReference>
<dbReference type="GO" id="GO:0003676">
    <property type="term" value="F:nucleic acid binding"/>
    <property type="evidence" value="ECO:0007669"/>
    <property type="project" value="InterPro"/>
</dbReference>
<feature type="compositionally biased region" description="Acidic residues" evidence="1">
    <location>
        <begin position="221"/>
        <end position="230"/>
    </location>
</feature>
<feature type="domain" description="3'-5' exonuclease" evidence="2">
    <location>
        <begin position="865"/>
        <end position="1034"/>
    </location>
</feature>
<evidence type="ECO:0000256" key="1">
    <source>
        <dbReference type="SAM" id="MobiDB-lite"/>
    </source>
</evidence>
<proteinExistence type="predicted"/>
<dbReference type="GO" id="GO:0002161">
    <property type="term" value="F:aminoacyl-tRNA deacylase activity"/>
    <property type="evidence" value="ECO:0007669"/>
    <property type="project" value="InterPro"/>
</dbReference>
<name>A0A1E7ENN7_9STRA</name>
<dbReference type="EMBL" id="KV784386">
    <property type="protein sequence ID" value="OEU07377.1"/>
    <property type="molecule type" value="Genomic_DNA"/>
</dbReference>
<dbReference type="GO" id="GO:0008408">
    <property type="term" value="F:3'-5' exonuclease activity"/>
    <property type="evidence" value="ECO:0007669"/>
    <property type="project" value="InterPro"/>
</dbReference>
<feature type="region of interest" description="Disordered" evidence="1">
    <location>
        <begin position="216"/>
        <end position="236"/>
    </location>
</feature>
<feature type="compositionally biased region" description="Acidic residues" evidence="1">
    <location>
        <begin position="139"/>
        <end position="163"/>
    </location>
</feature>
<dbReference type="InParanoid" id="A0A1E7ENN7"/>
<gene>
    <name evidence="3" type="ORF">FRACYDRAFT_251184</name>
</gene>
<feature type="region of interest" description="Disordered" evidence="1">
    <location>
        <begin position="139"/>
        <end position="171"/>
    </location>
</feature>
<dbReference type="Gene3D" id="3.90.960.10">
    <property type="entry name" value="YbaK/aminoacyl-tRNA synthetase-associated domain"/>
    <property type="match status" value="1"/>
</dbReference>
<dbReference type="Pfam" id="PF12796">
    <property type="entry name" value="Ank_2"/>
    <property type="match status" value="1"/>
</dbReference>
<organism evidence="3 4">
    <name type="scientific">Fragilariopsis cylindrus CCMP1102</name>
    <dbReference type="NCBI Taxonomy" id="635003"/>
    <lineage>
        <taxon>Eukaryota</taxon>
        <taxon>Sar</taxon>
        <taxon>Stramenopiles</taxon>
        <taxon>Ochrophyta</taxon>
        <taxon>Bacillariophyta</taxon>
        <taxon>Bacillariophyceae</taxon>
        <taxon>Bacillariophycidae</taxon>
        <taxon>Bacillariales</taxon>
        <taxon>Bacillariaceae</taxon>
        <taxon>Fragilariopsis</taxon>
    </lineage>
</organism>
<evidence type="ECO:0000313" key="3">
    <source>
        <dbReference type="EMBL" id="OEU07377.1"/>
    </source>
</evidence>
<keyword evidence="4" id="KW-1185">Reference proteome</keyword>
<reference evidence="3 4" key="1">
    <citation type="submission" date="2016-09" db="EMBL/GenBank/DDBJ databases">
        <title>Extensive genetic diversity and differential bi-allelic expression allows diatom success in the polar Southern Ocean.</title>
        <authorList>
            <consortium name="DOE Joint Genome Institute"/>
            <person name="Mock T."/>
            <person name="Otillar R.P."/>
            <person name="Strauss J."/>
            <person name="Dupont C."/>
            <person name="Frickenhaus S."/>
            <person name="Maumus F."/>
            <person name="Mcmullan M."/>
            <person name="Sanges R."/>
            <person name="Schmutz J."/>
            <person name="Toseland A."/>
            <person name="Valas R."/>
            <person name="Veluchamy A."/>
            <person name="Ward B.J."/>
            <person name="Allen A."/>
            <person name="Barry K."/>
            <person name="Falciatore A."/>
            <person name="Ferrante M."/>
            <person name="Fortunato A.E."/>
            <person name="Gloeckner G."/>
            <person name="Gruber A."/>
            <person name="Hipkin R."/>
            <person name="Janech M."/>
            <person name="Kroth P."/>
            <person name="Leese F."/>
            <person name="Lindquist E."/>
            <person name="Lyon B.R."/>
            <person name="Martin J."/>
            <person name="Mayer C."/>
            <person name="Parker M."/>
            <person name="Quesneville H."/>
            <person name="Raymond J."/>
            <person name="Uhlig C."/>
            <person name="Valentin K.U."/>
            <person name="Worden A.Z."/>
            <person name="Armbrust E.V."/>
            <person name="Bowler C."/>
            <person name="Green B."/>
            <person name="Moulton V."/>
            <person name="Van Oosterhout C."/>
            <person name="Grigoriev I."/>
        </authorList>
    </citation>
    <scope>NUCLEOTIDE SEQUENCE [LARGE SCALE GENOMIC DNA]</scope>
    <source>
        <strain evidence="3 4">CCMP1102</strain>
    </source>
</reference>
<feature type="region of interest" description="Disordered" evidence="1">
    <location>
        <begin position="718"/>
        <end position="751"/>
    </location>
</feature>
<dbReference type="Pfam" id="PF01612">
    <property type="entry name" value="DNA_pol_A_exo1"/>
    <property type="match status" value="1"/>
</dbReference>
<dbReference type="Gene3D" id="1.25.40.20">
    <property type="entry name" value="Ankyrin repeat-containing domain"/>
    <property type="match status" value="1"/>
</dbReference>
<dbReference type="SUPFAM" id="SSF48403">
    <property type="entry name" value="Ankyrin repeat"/>
    <property type="match status" value="1"/>
</dbReference>
<dbReference type="OrthoDB" id="47557at2759"/>
<dbReference type="InterPro" id="IPR036770">
    <property type="entry name" value="Ankyrin_rpt-contain_sf"/>
</dbReference>
<dbReference type="InterPro" id="IPR012337">
    <property type="entry name" value="RNaseH-like_sf"/>
</dbReference>
<sequence>MQETGSSISTTTTTTTTAIAILVVSAFSPTTSIISIQQREYNRRIGTRNNHQQQQHHQQRAPLFIAPVSSTTTTKAAMTTIASKTTSCVGTNTNTTSNTTTNNDTNTTISLLQKRLYEDHGIPICDTILIIDDENEDCCDEEKEEKEEVVVEEDEEKKEDDSNEEKRSSQKIKSTIVVEIKTLVWEVQVVVTTSTTKSKVVTADGATAIATAIATAGDERNDNDENDDDENNKTITSTPLVTTTTTRTFYIVTALPVKDKVDISKFKKMILDQTTSVVVGLRSDKSECEQQIIHKKIQSLQLAPLNVAESLTGYQSGCMSPICHTTNDILQLYLDESIIDIHNKQQQQQQQKKNDNDDDNEFCCYLASIGSGIVGTSLRLPLYQFLRVAVAGTNNTTTTTTTVTGSFIVSNESEMMSSIEVRKQQILLQKNNLENDDNDNGNANYCRTVKKDRLKEYRSFEKDDIVSKSKLLRSTARKKGRIHEMQVLINEALQCDDGDDEFPKLFQTNEQPNNNDDEPNQDQNQNPRTRPNIYKNALHICAWRGDYETVIHLVETSKKYYPTLDIVNIISKGRGNYGKTPIFFALTQCRDDVVRYLISEDANANLLIVNNKGQTPCSIARSHMSDDTCQLLYNKEAEQLRKGNKFINYRNSIHSDHKLYGDLDPRFPIDNNNRYNILGQQPNNYTTIIDGIPTQFTPRSLRPTTRWWNRNDQSLAAANYDGDGSGGTGQTTFTQSHRCSNNSDDNIPQRTMEDGLNDGVKMMMKPKPKQNKIDIESLDLISIDEVLRSAVAVAAASDEYQTEENASSALSPSPISNHDNAILVDSFESLRLFEDEVEKCTFEIQQHLNNDDDVDDDILVKYAWGIDCEWKPGPDCGMDSPVSTLQLSTSRKSFLIDVQTLIHSTSSDIDAEGFESVSSSKVEVDLDRILLKLFLNPGISLVGYGVMQDLGKLSASFAHMKCFSEYVSVIDLQSISSVVYKNNKHDRGTMSSLQKMTATLLEKRLDKSQQVSDWSRRPLSEEQITYAMLDAAIIPLLLKAVVEQSAVLERYNNELFKAHKNLRSTIRYTPIKPCEEGFAYEIAYGSIKSTLGKNFARQTWPTSQQLIPPLPNLVPYHHPSSYDDSSSSKTKISKKERAHNKKIGGGVIGRKRPKAIPLKTLPGSLEKLPMPGITLGYTKESCAFRVVGHEMFKTIPDGTYIGFNRRAGVIETTNAYILFCNFGGGSVFSEFSNKGRLLSFRVKQGIESGRSSETSLYNDERDGKMKKDILLFARESTRTKYTYCGSCICTDAIALDSTSKSLVLELNNYDELIDHKSRISSTFENLVVCSQKAAV</sequence>
<dbReference type="SMART" id="SM00248">
    <property type="entry name" value="ANK"/>
    <property type="match status" value="3"/>
</dbReference>
<evidence type="ECO:0000313" key="4">
    <source>
        <dbReference type="Proteomes" id="UP000095751"/>
    </source>
</evidence>
<dbReference type="InterPro" id="IPR052408">
    <property type="entry name" value="Exonuclease_MUT-7-like"/>
</dbReference>
<dbReference type="InterPro" id="IPR002110">
    <property type="entry name" value="Ankyrin_rpt"/>
</dbReference>
<accession>A0A1E7ENN7</accession>
<feature type="region of interest" description="Disordered" evidence="1">
    <location>
        <begin position="500"/>
        <end position="530"/>
    </location>
</feature>
<feature type="compositionally biased region" description="Polar residues" evidence="1">
    <location>
        <begin position="737"/>
        <end position="749"/>
    </location>
</feature>
<dbReference type="InterPro" id="IPR002562">
    <property type="entry name" value="3'-5'_exonuclease_dom"/>
</dbReference>
<dbReference type="SUPFAM" id="SSF53098">
    <property type="entry name" value="Ribonuclease H-like"/>
    <property type="match status" value="1"/>
</dbReference>
<evidence type="ECO:0000259" key="2">
    <source>
        <dbReference type="Pfam" id="PF01612"/>
    </source>
</evidence>
<protein>
    <recommendedName>
        <fullName evidence="2">3'-5' exonuclease domain-containing protein</fullName>
    </recommendedName>
</protein>
<dbReference type="KEGG" id="fcy:FRACYDRAFT_251184"/>